<evidence type="ECO:0000256" key="1">
    <source>
        <dbReference type="ARBA" id="ARBA00022741"/>
    </source>
</evidence>
<evidence type="ECO:0000256" key="2">
    <source>
        <dbReference type="ARBA" id="ARBA00022840"/>
    </source>
</evidence>
<dbReference type="EMBL" id="JADIKJ010000007">
    <property type="protein sequence ID" value="MFK2900174.1"/>
    <property type="molecule type" value="Genomic_DNA"/>
</dbReference>
<keyword evidence="2" id="KW-0067">ATP-binding</keyword>
<dbReference type="Proteomes" id="UP001620461">
    <property type="component" value="Unassembled WGS sequence"/>
</dbReference>
<comment type="caution">
    <text evidence="5">The sequence shown here is derived from an EMBL/GenBank/DDBJ whole genome shotgun (WGS) entry which is preliminary data.</text>
</comment>
<feature type="domain" description="DNA mismatch repair proteins mutS family" evidence="4">
    <location>
        <begin position="327"/>
        <end position="501"/>
    </location>
</feature>
<sequence length="507" mass="56459">MKAFLLHPTVNFDLTQALPRHAAILRQDLELDLLLKAMAGEDEFLLEVARKVVLLGFGNDVQTILYRHDVLRDSLKYPALIRQMYAFSVEAVEAKRKSYWSFASEHPSSVLHGSIDVLRMFMEVLKKMKALADQQREGQFKSSGVSDFIAMLGVEFGDAYFASVDGYLRELKFDAGILLSAVLGPGNEGTDFVLLRPNDDGPGFLQRILGNAPASYTFRLSERDETGAKAVAAMRNQGINRVANALAQSMEHIFAFFQMLRTELAFYVGCLNLHERLESAGMPTAMPELARNGVGPRHFSGLYDPCLALSVGRGHAVVGNTLSMEHKRIVVITGANQGGKSSFLRSIGLAQIMLQSGMFVSADHFSGSVCNGLYTHYKREEDPGMISGKLDEELGRMNVIAEDIHPDAMMLFNESFASTNEREGAEIARQITQALLERRIVVYFVTHLYTFAHSLFESGREDALFLRAQRLDDGTRTFRLVEGKPLETSYGQDLYQEVFHETPFGVS</sequence>
<organism evidence="5 6">
    <name type="scientific">Dyella jejuensis</name>
    <dbReference type="NCBI Taxonomy" id="1432009"/>
    <lineage>
        <taxon>Bacteria</taxon>
        <taxon>Pseudomonadati</taxon>
        <taxon>Pseudomonadota</taxon>
        <taxon>Gammaproteobacteria</taxon>
        <taxon>Lysobacterales</taxon>
        <taxon>Rhodanobacteraceae</taxon>
        <taxon>Dyella</taxon>
    </lineage>
</organism>
<dbReference type="RefSeq" id="WP_404546596.1">
    <property type="nucleotide sequence ID" value="NZ_JADIKJ010000007.1"/>
</dbReference>
<dbReference type="SUPFAM" id="SSF52540">
    <property type="entry name" value="P-loop containing nucleoside triphosphate hydrolases"/>
    <property type="match status" value="1"/>
</dbReference>
<dbReference type="PANTHER" id="PTHR11361:SF34">
    <property type="entry name" value="DNA MISMATCH REPAIR PROTEIN MSH1, MITOCHONDRIAL"/>
    <property type="match status" value="1"/>
</dbReference>
<dbReference type="Pfam" id="PF00488">
    <property type="entry name" value="MutS_V"/>
    <property type="match status" value="1"/>
</dbReference>
<keyword evidence="1" id="KW-0547">Nucleotide-binding</keyword>
<dbReference type="Gene3D" id="3.40.50.300">
    <property type="entry name" value="P-loop containing nucleotide triphosphate hydrolases"/>
    <property type="match status" value="1"/>
</dbReference>
<dbReference type="InterPro" id="IPR045076">
    <property type="entry name" value="MutS"/>
</dbReference>
<dbReference type="PANTHER" id="PTHR11361">
    <property type="entry name" value="DNA MISMATCH REPAIR PROTEIN MUTS FAMILY MEMBER"/>
    <property type="match status" value="1"/>
</dbReference>
<gene>
    <name evidence="5" type="ORF">ISP15_07485</name>
</gene>
<proteinExistence type="predicted"/>
<dbReference type="SMART" id="SM00534">
    <property type="entry name" value="MUTSac"/>
    <property type="match status" value="1"/>
</dbReference>
<evidence type="ECO:0000259" key="4">
    <source>
        <dbReference type="SMART" id="SM00534"/>
    </source>
</evidence>
<dbReference type="InterPro" id="IPR000432">
    <property type="entry name" value="DNA_mismatch_repair_MutS_C"/>
</dbReference>
<evidence type="ECO:0000313" key="6">
    <source>
        <dbReference type="Proteomes" id="UP001620461"/>
    </source>
</evidence>
<evidence type="ECO:0000256" key="3">
    <source>
        <dbReference type="ARBA" id="ARBA00023125"/>
    </source>
</evidence>
<reference evidence="5 6" key="1">
    <citation type="submission" date="2020-10" db="EMBL/GenBank/DDBJ databases">
        <title>Phylogeny of dyella-like bacteria.</title>
        <authorList>
            <person name="Fu J."/>
        </authorList>
    </citation>
    <scope>NUCLEOTIDE SEQUENCE [LARGE SCALE GENOMIC DNA]</scope>
    <source>
        <strain evidence="5 6">JP1</strain>
    </source>
</reference>
<dbReference type="InterPro" id="IPR027417">
    <property type="entry name" value="P-loop_NTPase"/>
</dbReference>
<accession>A0ABW8JI63</accession>
<evidence type="ECO:0000313" key="5">
    <source>
        <dbReference type="EMBL" id="MFK2900174.1"/>
    </source>
</evidence>
<name>A0ABW8JI63_9GAMM</name>
<keyword evidence="6" id="KW-1185">Reference proteome</keyword>
<protein>
    <submittedName>
        <fullName evidence="5">DNA mismatch repair protein MutS</fullName>
    </submittedName>
</protein>
<keyword evidence="3" id="KW-0238">DNA-binding</keyword>